<proteinExistence type="predicted"/>
<dbReference type="InterPro" id="IPR029060">
    <property type="entry name" value="PIN-like_dom_sf"/>
</dbReference>
<comment type="caution">
    <text evidence="2">The sequence shown here is derived from an EMBL/GenBank/DDBJ whole genome shotgun (WGS) entry which is preliminary data.</text>
</comment>
<evidence type="ECO:0000313" key="3">
    <source>
        <dbReference type="Proteomes" id="UP000176087"/>
    </source>
</evidence>
<evidence type="ECO:0008006" key="4">
    <source>
        <dbReference type="Google" id="ProtNLM"/>
    </source>
</evidence>
<protein>
    <recommendedName>
        <fullName evidence="4">PIN domain-containing protein</fullName>
    </recommendedName>
</protein>
<evidence type="ECO:0000313" key="2">
    <source>
        <dbReference type="EMBL" id="OEU85307.1"/>
    </source>
</evidence>
<keyword evidence="3" id="KW-1185">Reference proteome</keyword>
<accession>A0A1E7JFS5</accession>
<name>A0A1E7JFS5_9ACTN</name>
<dbReference type="SUPFAM" id="SSF88723">
    <property type="entry name" value="PIN domain-like"/>
    <property type="match status" value="1"/>
</dbReference>
<dbReference type="Gene3D" id="3.40.50.1010">
    <property type="entry name" value="5'-nuclease"/>
    <property type="match status" value="1"/>
</dbReference>
<reference evidence="2 3" key="1">
    <citation type="journal article" date="2016" name="Front. Microbiol.">
        <title>Comparative Genomics Analysis of Streptomyces Species Reveals Their Adaptation to the Marine Environment and Their Diversity at the Genomic Level.</title>
        <authorList>
            <person name="Tian X."/>
            <person name="Zhang Z."/>
            <person name="Yang T."/>
            <person name="Chen M."/>
            <person name="Li J."/>
            <person name="Chen F."/>
            <person name="Yang J."/>
            <person name="Li W."/>
            <person name="Zhang B."/>
            <person name="Zhang Z."/>
            <person name="Wu J."/>
            <person name="Zhang C."/>
            <person name="Long L."/>
            <person name="Xiao J."/>
        </authorList>
    </citation>
    <scope>NUCLEOTIDE SEQUENCE [LARGE SCALE GENOMIC DNA]</scope>
    <source>
        <strain evidence="2 3">SCSIO 10390</strain>
    </source>
</reference>
<dbReference type="EMBL" id="LJGT01000041">
    <property type="protein sequence ID" value="OEU85307.1"/>
    <property type="molecule type" value="Genomic_DNA"/>
</dbReference>
<dbReference type="AlphaFoldDB" id="A0A1E7JFS5"/>
<evidence type="ECO:0000256" key="1">
    <source>
        <dbReference type="SAM" id="MobiDB-lite"/>
    </source>
</evidence>
<organism evidence="2 3">
    <name type="scientific">Streptomyces abyssalis</name>
    <dbReference type="NCBI Taxonomy" id="933944"/>
    <lineage>
        <taxon>Bacteria</taxon>
        <taxon>Bacillati</taxon>
        <taxon>Actinomycetota</taxon>
        <taxon>Actinomycetes</taxon>
        <taxon>Kitasatosporales</taxon>
        <taxon>Streptomycetaceae</taxon>
        <taxon>Streptomyces</taxon>
    </lineage>
</organism>
<dbReference type="Proteomes" id="UP000176087">
    <property type="component" value="Unassembled WGS sequence"/>
</dbReference>
<gene>
    <name evidence="2" type="ORF">AN215_22185</name>
</gene>
<sequence>MRYIRPAGTASASAPRAPGQARTRRAELATVTVTTVEQAQMVRAHHGSLDLDLTDAVNVVLARDYDTDAILTLDLRDFRAITPLGPHKAFRLLPDDL</sequence>
<feature type="region of interest" description="Disordered" evidence="1">
    <location>
        <begin position="1"/>
        <end position="25"/>
    </location>
</feature>